<gene>
    <name evidence="2" type="ORF">WR25_20579</name>
</gene>
<keyword evidence="3" id="KW-1185">Reference proteome</keyword>
<dbReference type="EMBL" id="LIAE01006209">
    <property type="protein sequence ID" value="PAV92415.1"/>
    <property type="molecule type" value="Genomic_DNA"/>
</dbReference>
<evidence type="ECO:0000313" key="3">
    <source>
        <dbReference type="Proteomes" id="UP000218231"/>
    </source>
</evidence>
<reference evidence="2 3" key="1">
    <citation type="journal article" date="2017" name="Curr. Biol.">
        <title>Genome architecture and evolution of a unichromosomal asexual nematode.</title>
        <authorList>
            <person name="Fradin H."/>
            <person name="Zegar C."/>
            <person name="Gutwein M."/>
            <person name="Lucas J."/>
            <person name="Kovtun M."/>
            <person name="Corcoran D."/>
            <person name="Baugh L.R."/>
            <person name="Kiontke K."/>
            <person name="Gunsalus K."/>
            <person name="Fitch D.H."/>
            <person name="Piano F."/>
        </authorList>
    </citation>
    <scope>NUCLEOTIDE SEQUENCE [LARGE SCALE GENOMIC DNA]</scope>
    <source>
        <strain evidence="2">PF1309</strain>
    </source>
</reference>
<accession>A0A2A2M2A1</accession>
<evidence type="ECO:0000256" key="1">
    <source>
        <dbReference type="SAM" id="MobiDB-lite"/>
    </source>
</evidence>
<feature type="region of interest" description="Disordered" evidence="1">
    <location>
        <begin position="1"/>
        <end position="20"/>
    </location>
</feature>
<dbReference type="AlphaFoldDB" id="A0A2A2M2A1"/>
<protein>
    <submittedName>
        <fullName evidence="2">Uncharacterized protein</fullName>
    </submittedName>
</protein>
<name>A0A2A2M2A1_9BILA</name>
<dbReference type="Proteomes" id="UP000218231">
    <property type="component" value="Unassembled WGS sequence"/>
</dbReference>
<comment type="caution">
    <text evidence="2">The sequence shown here is derived from an EMBL/GenBank/DDBJ whole genome shotgun (WGS) entry which is preliminary data.</text>
</comment>
<proteinExistence type="predicted"/>
<evidence type="ECO:0000313" key="2">
    <source>
        <dbReference type="EMBL" id="PAV92415.1"/>
    </source>
</evidence>
<organism evidence="2 3">
    <name type="scientific">Diploscapter pachys</name>
    <dbReference type="NCBI Taxonomy" id="2018661"/>
    <lineage>
        <taxon>Eukaryota</taxon>
        <taxon>Metazoa</taxon>
        <taxon>Ecdysozoa</taxon>
        <taxon>Nematoda</taxon>
        <taxon>Chromadorea</taxon>
        <taxon>Rhabditida</taxon>
        <taxon>Rhabditina</taxon>
        <taxon>Rhabditomorpha</taxon>
        <taxon>Rhabditoidea</taxon>
        <taxon>Rhabditidae</taxon>
        <taxon>Diploscapter</taxon>
    </lineage>
</organism>
<sequence>MAHWRGEDDGASEPSEDQPINVREILIRLPPRPCRLNRQSHNRELCKGNDEEEIDPSNVYRMHYSDCIPTRHRPSDVVDCEPLTASSSELLNEVINQTVLHAALQSEVVLNAQATELSLGPRLRLLLEDELAQIRRKEENNSNGIYYVRFFFPLFAHYFALSTVDVDEV</sequence>